<keyword evidence="9" id="KW-1185">Reference proteome</keyword>
<keyword evidence="3 6" id="KW-0540">Nuclease</keyword>
<evidence type="ECO:0000256" key="2">
    <source>
        <dbReference type="ARBA" id="ARBA00022490"/>
    </source>
</evidence>
<comment type="subunit">
    <text evidence="6">Heterooligomer composed of large and small subunits.</text>
</comment>
<evidence type="ECO:0000256" key="3">
    <source>
        <dbReference type="ARBA" id="ARBA00022722"/>
    </source>
</evidence>
<comment type="catalytic activity">
    <reaction evidence="6">
        <text>Exonucleolytic cleavage in either 5'- to 3'- or 3'- to 5'-direction to yield nucleoside 5'-phosphates.</text>
        <dbReference type="EC" id="3.1.11.6"/>
    </reaction>
</comment>
<keyword evidence="2 6" id="KW-0963">Cytoplasm</keyword>
<dbReference type="HAMAP" id="MF_00337">
    <property type="entry name" value="Exonuc_7_S"/>
    <property type="match status" value="1"/>
</dbReference>
<dbReference type="PANTHER" id="PTHR34137">
    <property type="entry name" value="EXODEOXYRIBONUCLEASE 7 SMALL SUBUNIT"/>
    <property type="match status" value="1"/>
</dbReference>
<sequence>MESLPSDGADLTRLAGLANADIMAEDSKTEQGDLSQLSFEDALRALETIVRRLESGDVPLDESISLYAQGEELRKRCLERLQAAEARIQKLTIDPTGAVTGAEPFGAD</sequence>
<evidence type="ECO:0000256" key="1">
    <source>
        <dbReference type="ARBA" id="ARBA00009998"/>
    </source>
</evidence>
<dbReference type="EMBL" id="JFZA02000001">
    <property type="protein sequence ID" value="KFG92053.1"/>
    <property type="molecule type" value="Genomic_DNA"/>
</dbReference>
<evidence type="ECO:0000256" key="7">
    <source>
        <dbReference type="SAM" id="Coils"/>
    </source>
</evidence>
<dbReference type="InterPro" id="IPR003761">
    <property type="entry name" value="Exonuc_VII_S"/>
</dbReference>
<evidence type="ECO:0000313" key="8">
    <source>
        <dbReference type="EMBL" id="KFG92053.1"/>
    </source>
</evidence>
<name>A0A086PF85_SPHHM</name>
<dbReference type="PANTHER" id="PTHR34137:SF1">
    <property type="entry name" value="EXODEOXYRIBONUCLEASE 7 SMALL SUBUNIT"/>
    <property type="match status" value="1"/>
</dbReference>
<dbReference type="NCBIfam" id="TIGR01280">
    <property type="entry name" value="xseB"/>
    <property type="match status" value="1"/>
</dbReference>
<reference evidence="8" key="1">
    <citation type="submission" date="2014-08" db="EMBL/GenBank/DDBJ databases">
        <title>Draft genome sequences of Sphingobium herbicidovorans.</title>
        <authorList>
            <person name="Gan H.M."/>
            <person name="Gan H.Y."/>
            <person name="Savka M.A."/>
        </authorList>
    </citation>
    <scope>NUCLEOTIDE SEQUENCE [LARGE SCALE GENOMIC DNA]</scope>
    <source>
        <strain evidence="8">NBRC 16415</strain>
    </source>
</reference>
<dbReference type="GO" id="GO:0006308">
    <property type="term" value="P:DNA catabolic process"/>
    <property type="evidence" value="ECO:0007669"/>
    <property type="project" value="UniProtKB-UniRule"/>
</dbReference>
<dbReference type="AlphaFoldDB" id="A0A086PF85"/>
<evidence type="ECO:0000256" key="6">
    <source>
        <dbReference type="HAMAP-Rule" id="MF_00337"/>
    </source>
</evidence>
<evidence type="ECO:0000256" key="4">
    <source>
        <dbReference type="ARBA" id="ARBA00022801"/>
    </source>
</evidence>
<dbReference type="SUPFAM" id="SSF116842">
    <property type="entry name" value="XseB-like"/>
    <property type="match status" value="1"/>
</dbReference>
<dbReference type="eggNOG" id="COG1722">
    <property type="taxonomic scope" value="Bacteria"/>
</dbReference>
<comment type="similarity">
    <text evidence="1 6">Belongs to the XseB family.</text>
</comment>
<feature type="coiled-coil region" evidence="7">
    <location>
        <begin position="67"/>
        <end position="94"/>
    </location>
</feature>
<dbReference type="Gene3D" id="1.10.287.1040">
    <property type="entry name" value="Exonuclease VII, small subunit"/>
    <property type="match status" value="1"/>
</dbReference>
<protein>
    <recommendedName>
        <fullName evidence="6">Exodeoxyribonuclease 7 small subunit</fullName>
        <ecNumber evidence="6">3.1.11.6</ecNumber>
    </recommendedName>
    <alternativeName>
        <fullName evidence="6">Exodeoxyribonuclease VII small subunit</fullName>
        <shortName evidence="6">Exonuclease VII small subunit</shortName>
    </alternativeName>
</protein>
<comment type="subcellular location">
    <subcellularLocation>
        <location evidence="6">Cytoplasm</location>
    </subcellularLocation>
</comment>
<dbReference type="STRING" id="76947.GCA_002080435_00714"/>
<comment type="caution">
    <text evidence="8">The sequence shown here is derived from an EMBL/GenBank/DDBJ whole genome shotgun (WGS) entry which is preliminary data.</text>
</comment>
<evidence type="ECO:0000256" key="5">
    <source>
        <dbReference type="ARBA" id="ARBA00022839"/>
    </source>
</evidence>
<dbReference type="Pfam" id="PF02609">
    <property type="entry name" value="Exonuc_VII_S"/>
    <property type="match status" value="1"/>
</dbReference>
<dbReference type="InterPro" id="IPR037004">
    <property type="entry name" value="Exonuc_VII_ssu_sf"/>
</dbReference>
<gene>
    <name evidence="6 8" type="primary">xseB</name>
    <name evidence="8" type="ORF">BV98_000304</name>
</gene>
<dbReference type="EC" id="3.1.11.6" evidence="6"/>
<dbReference type="GO" id="GO:0005829">
    <property type="term" value="C:cytosol"/>
    <property type="evidence" value="ECO:0007669"/>
    <property type="project" value="TreeGrafter"/>
</dbReference>
<dbReference type="PATRIC" id="fig|1219045.3.peg.308"/>
<accession>A0A086PF85</accession>
<keyword evidence="7" id="KW-0175">Coiled coil</keyword>
<keyword evidence="5 6" id="KW-0269">Exonuclease</keyword>
<keyword evidence="4 6" id="KW-0378">Hydrolase</keyword>
<dbReference type="GO" id="GO:0009318">
    <property type="term" value="C:exodeoxyribonuclease VII complex"/>
    <property type="evidence" value="ECO:0007669"/>
    <property type="project" value="UniProtKB-UniRule"/>
</dbReference>
<evidence type="ECO:0000313" key="9">
    <source>
        <dbReference type="Proteomes" id="UP000024284"/>
    </source>
</evidence>
<proteinExistence type="inferred from homology"/>
<dbReference type="Proteomes" id="UP000024284">
    <property type="component" value="Unassembled WGS sequence"/>
</dbReference>
<comment type="function">
    <text evidence="6">Bidirectionally degrades single-stranded DNA into large acid-insoluble oligonucleotides, which are then degraded further into small acid-soluble oligonucleotides.</text>
</comment>
<dbReference type="GO" id="GO:0008855">
    <property type="term" value="F:exodeoxyribonuclease VII activity"/>
    <property type="evidence" value="ECO:0007669"/>
    <property type="project" value="UniProtKB-UniRule"/>
</dbReference>
<organism evidence="8 9">
    <name type="scientific">Sphingobium herbicidovorans (strain ATCC 700291 / DSM 11019 / CCUG 56400 / KCTC 2939 / LMG 18315 / NBRC 16415 / MH)</name>
    <name type="common">Sphingomonas herbicidovorans</name>
    <dbReference type="NCBI Taxonomy" id="1219045"/>
    <lineage>
        <taxon>Bacteria</taxon>
        <taxon>Pseudomonadati</taxon>
        <taxon>Pseudomonadota</taxon>
        <taxon>Alphaproteobacteria</taxon>
        <taxon>Sphingomonadales</taxon>
        <taxon>Sphingomonadaceae</taxon>
        <taxon>Sphingobium</taxon>
    </lineage>
</organism>
<dbReference type="NCBIfam" id="NF002139">
    <property type="entry name" value="PRK00977.1-3"/>
    <property type="match status" value="1"/>
</dbReference>